<evidence type="ECO:0000256" key="2">
    <source>
        <dbReference type="ARBA" id="ARBA00023015"/>
    </source>
</evidence>
<dbReference type="PROSITE" id="PS50931">
    <property type="entry name" value="HTH_LYSR"/>
    <property type="match status" value="1"/>
</dbReference>
<dbReference type="GO" id="GO:0003700">
    <property type="term" value="F:DNA-binding transcription factor activity"/>
    <property type="evidence" value="ECO:0007669"/>
    <property type="project" value="InterPro"/>
</dbReference>
<dbReference type="Pfam" id="PF00126">
    <property type="entry name" value="HTH_1"/>
    <property type="match status" value="1"/>
</dbReference>
<dbReference type="GO" id="GO:0006351">
    <property type="term" value="P:DNA-templated transcription"/>
    <property type="evidence" value="ECO:0007669"/>
    <property type="project" value="TreeGrafter"/>
</dbReference>
<feature type="domain" description="HTH lysR-type" evidence="5">
    <location>
        <begin position="4"/>
        <end position="61"/>
    </location>
</feature>
<name>A0A0J1K6I8_9GAMM</name>
<dbReference type="InterPro" id="IPR036388">
    <property type="entry name" value="WH-like_DNA-bd_sf"/>
</dbReference>
<evidence type="ECO:0000256" key="4">
    <source>
        <dbReference type="ARBA" id="ARBA00023163"/>
    </source>
</evidence>
<dbReference type="STRING" id="320778.ABT57_09870"/>
<comment type="caution">
    <text evidence="6">The sequence shown here is derived from an EMBL/GenBank/DDBJ whole genome shotgun (WGS) entry which is preliminary data.</text>
</comment>
<keyword evidence="4" id="KW-0804">Transcription</keyword>
<dbReference type="InterPro" id="IPR005119">
    <property type="entry name" value="LysR_subst-bd"/>
</dbReference>
<dbReference type="FunFam" id="1.10.10.10:FF:000001">
    <property type="entry name" value="LysR family transcriptional regulator"/>
    <property type="match status" value="1"/>
</dbReference>
<protein>
    <submittedName>
        <fullName evidence="6">LysR family transcriptional regulator</fullName>
    </submittedName>
</protein>
<evidence type="ECO:0000313" key="7">
    <source>
        <dbReference type="Proteomes" id="UP000035909"/>
    </source>
</evidence>
<dbReference type="Proteomes" id="UP000035909">
    <property type="component" value="Unassembled WGS sequence"/>
</dbReference>
<sequence>MSSLKLDSLKLFQHVVAQGGITQAADFLAMPKSSVSRKMKELEEAFNVKLISRSARYFALTEAGEIFYARSLDVLSQVEVLEQEMAVHRQEIAGKISILCVSPLLKCLGEHLREFCRQYPGIELEFHAQEVVERNIPKRRFDLLIQLEKPVISNLIARTIGDMYADYYASPDYLAEFGCPTEPEELLSHKLIFRELSQDQLKQWWFQDPVRVMDLGPASMTVVDSSDMALTLARQGFGIAMLPDIQVIPALQDKELVPLFGQRHRRCLPVNLVYHDREHIPRRVRLLIDFLTVNFAEAAAKYSLPQR</sequence>
<evidence type="ECO:0000259" key="5">
    <source>
        <dbReference type="PROSITE" id="PS50931"/>
    </source>
</evidence>
<dbReference type="Gene3D" id="1.10.10.10">
    <property type="entry name" value="Winged helix-like DNA-binding domain superfamily/Winged helix DNA-binding domain"/>
    <property type="match status" value="1"/>
</dbReference>
<dbReference type="SUPFAM" id="SSF46785">
    <property type="entry name" value="Winged helix' DNA-binding domain"/>
    <property type="match status" value="1"/>
</dbReference>
<keyword evidence="2" id="KW-0805">Transcription regulation</keyword>
<dbReference type="PANTHER" id="PTHR30537:SF5">
    <property type="entry name" value="HTH-TYPE TRANSCRIPTIONAL ACTIVATOR TTDR-RELATED"/>
    <property type="match status" value="1"/>
</dbReference>
<dbReference type="RefSeq" id="WP_047885055.1">
    <property type="nucleotide sequence ID" value="NZ_LDOU01000007.1"/>
</dbReference>
<dbReference type="Gene3D" id="3.40.190.290">
    <property type="match status" value="1"/>
</dbReference>
<dbReference type="PANTHER" id="PTHR30537">
    <property type="entry name" value="HTH-TYPE TRANSCRIPTIONAL REGULATOR"/>
    <property type="match status" value="1"/>
</dbReference>
<dbReference type="EMBL" id="LDOU01000007">
    <property type="protein sequence ID" value="KLV09967.1"/>
    <property type="molecule type" value="Genomic_DNA"/>
</dbReference>
<evidence type="ECO:0000256" key="1">
    <source>
        <dbReference type="ARBA" id="ARBA00009437"/>
    </source>
</evidence>
<dbReference type="AlphaFoldDB" id="A0A0J1K6I8"/>
<accession>A0A0J1K6I8</accession>
<comment type="similarity">
    <text evidence="1">Belongs to the LysR transcriptional regulatory family.</text>
</comment>
<dbReference type="OrthoDB" id="9786526at2"/>
<keyword evidence="3" id="KW-0238">DNA-binding</keyword>
<dbReference type="GO" id="GO:0043565">
    <property type="term" value="F:sequence-specific DNA binding"/>
    <property type="evidence" value="ECO:0007669"/>
    <property type="project" value="TreeGrafter"/>
</dbReference>
<proteinExistence type="inferred from homology"/>
<dbReference type="InterPro" id="IPR058163">
    <property type="entry name" value="LysR-type_TF_proteobact-type"/>
</dbReference>
<evidence type="ECO:0000256" key="3">
    <source>
        <dbReference type="ARBA" id="ARBA00023125"/>
    </source>
</evidence>
<keyword evidence="7" id="KW-1185">Reference proteome</keyword>
<dbReference type="CDD" id="cd08422">
    <property type="entry name" value="PBP2_CrgA_like"/>
    <property type="match status" value="1"/>
</dbReference>
<dbReference type="PATRIC" id="fig|320778.3.peg.2153"/>
<evidence type="ECO:0000313" key="6">
    <source>
        <dbReference type="EMBL" id="KLV09967.1"/>
    </source>
</evidence>
<dbReference type="InterPro" id="IPR036390">
    <property type="entry name" value="WH_DNA-bd_sf"/>
</dbReference>
<organism evidence="6 7">
    <name type="scientific">Photobacterium ganghwense</name>
    <dbReference type="NCBI Taxonomy" id="320778"/>
    <lineage>
        <taxon>Bacteria</taxon>
        <taxon>Pseudomonadati</taxon>
        <taxon>Pseudomonadota</taxon>
        <taxon>Gammaproteobacteria</taxon>
        <taxon>Vibrionales</taxon>
        <taxon>Vibrionaceae</taxon>
        <taxon>Photobacterium</taxon>
    </lineage>
</organism>
<reference evidence="6 7" key="1">
    <citation type="submission" date="2015-05" db="EMBL/GenBank/DDBJ databases">
        <title>Photobacterium galathea sp. nov.</title>
        <authorList>
            <person name="Machado H."/>
            <person name="Gram L."/>
        </authorList>
    </citation>
    <scope>NUCLEOTIDE SEQUENCE [LARGE SCALE GENOMIC DNA]</scope>
    <source>
        <strain evidence="6 7">DSM 22954</strain>
    </source>
</reference>
<dbReference type="Pfam" id="PF03466">
    <property type="entry name" value="LysR_substrate"/>
    <property type="match status" value="1"/>
</dbReference>
<dbReference type="SUPFAM" id="SSF53850">
    <property type="entry name" value="Periplasmic binding protein-like II"/>
    <property type="match status" value="1"/>
</dbReference>
<gene>
    <name evidence="6" type="ORF">ABT57_09870</name>
</gene>
<dbReference type="InterPro" id="IPR000847">
    <property type="entry name" value="LysR_HTH_N"/>
</dbReference>